<evidence type="ECO:0000256" key="1">
    <source>
        <dbReference type="SAM" id="MobiDB-lite"/>
    </source>
</evidence>
<dbReference type="AlphaFoldDB" id="A0A165ZPS7"/>
<dbReference type="EMBL" id="KV417673">
    <property type="protein sequence ID" value="KZP10798.1"/>
    <property type="molecule type" value="Genomic_DNA"/>
</dbReference>
<name>A0A165ZPS7_9AGAM</name>
<sequence length="83" mass="9357">MPVLTTWWPPTSNQTPSVVCVYLLSLYSRTGSSSALLCLFRFESHSASPHLSPGVDYKRRSEPRPSHATSHSPRFHAFSRLQL</sequence>
<accession>A0A165ZPS7</accession>
<proteinExistence type="predicted"/>
<gene>
    <name evidence="2" type="ORF">FIBSPDRAFT_199128</name>
</gene>
<organism evidence="2 3">
    <name type="scientific">Athelia psychrophila</name>
    <dbReference type="NCBI Taxonomy" id="1759441"/>
    <lineage>
        <taxon>Eukaryota</taxon>
        <taxon>Fungi</taxon>
        <taxon>Dikarya</taxon>
        <taxon>Basidiomycota</taxon>
        <taxon>Agaricomycotina</taxon>
        <taxon>Agaricomycetes</taxon>
        <taxon>Agaricomycetidae</taxon>
        <taxon>Atheliales</taxon>
        <taxon>Atheliaceae</taxon>
        <taxon>Athelia</taxon>
    </lineage>
</organism>
<feature type="region of interest" description="Disordered" evidence="1">
    <location>
        <begin position="46"/>
        <end position="73"/>
    </location>
</feature>
<keyword evidence="3" id="KW-1185">Reference proteome</keyword>
<evidence type="ECO:0000313" key="3">
    <source>
        <dbReference type="Proteomes" id="UP000076532"/>
    </source>
</evidence>
<evidence type="ECO:0000313" key="2">
    <source>
        <dbReference type="EMBL" id="KZP10798.1"/>
    </source>
</evidence>
<protein>
    <submittedName>
        <fullName evidence="2">Uncharacterized protein</fullName>
    </submittedName>
</protein>
<feature type="compositionally biased region" description="Basic and acidic residues" evidence="1">
    <location>
        <begin position="56"/>
        <end position="65"/>
    </location>
</feature>
<dbReference type="Proteomes" id="UP000076532">
    <property type="component" value="Unassembled WGS sequence"/>
</dbReference>
<reference evidence="2 3" key="1">
    <citation type="journal article" date="2016" name="Mol. Biol. Evol.">
        <title>Comparative Genomics of Early-Diverging Mushroom-Forming Fungi Provides Insights into the Origins of Lignocellulose Decay Capabilities.</title>
        <authorList>
            <person name="Nagy L.G."/>
            <person name="Riley R."/>
            <person name="Tritt A."/>
            <person name="Adam C."/>
            <person name="Daum C."/>
            <person name="Floudas D."/>
            <person name="Sun H."/>
            <person name="Yadav J.S."/>
            <person name="Pangilinan J."/>
            <person name="Larsson K.H."/>
            <person name="Matsuura K."/>
            <person name="Barry K."/>
            <person name="Labutti K."/>
            <person name="Kuo R."/>
            <person name="Ohm R.A."/>
            <person name="Bhattacharya S.S."/>
            <person name="Shirouzu T."/>
            <person name="Yoshinaga Y."/>
            <person name="Martin F.M."/>
            <person name="Grigoriev I.V."/>
            <person name="Hibbett D.S."/>
        </authorList>
    </citation>
    <scope>NUCLEOTIDE SEQUENCE [LARGE SCALE GENOMIC DNA]</scope>
    <source>
        <strain evidence="2 3">CBS 109695</strain>
    </source>
</reference>